<dbReference type="RefSeq" id="XP_018031880.1">
    <property type="nucleotide sequence ID" value="XM_018185563.1"/>
</dbReference>
<gene>
    <name evidence="2" type="ORF">CC84DRAFT_200580</name>
</gene>
<evidence type="ECO:0000313" key="3">
    <source>
        <dbReference type="Proteomes" id="UP000077069"/>
    </source>
</evidence>
<sequence>MGVIGVLPGNKHGLKVYSPSNFAYRCTASTTTTIGAIQHLIGELKTNPSINCMEITRTAQSEMRGVGNSQNGKLPEGHRTYDDGRPLASFPTNRSTVLCYRRISHVGGRAKMMMAQTNGRTPTGVLKMVIEMAFCNSDLAEKLRNCGGIRNSLGRTVKASQASQVEP</sequence>
<feature type="compositionally biased region" description="Basic and acidic residues" evidence="1">
    <location>
        <begin position="75"/>
        <end position="85"/>
    </location>
</feature>
<protein>
    <submittedName>
        <fullName evidence="2">Uncharacterized protein</fullName>
    </submittedName>
</protein>
<dbReference type="Proteomes" id="UP000077069">
    <property type="component" value="Unassembled WGS sequence"/>
</dbReference>
<reference evidence="2 3" key="1">
    <citation type="submission" date="2016-05" db="EMBL/GenBank/DDBJ databases">
        <title>Comparative analysis of secretome profiles of manganese(II)-oxidizing ascomycete fungi.</title>
        <authorList>
            <consortium name="DOE Joint Genome Institute"/>
            <person name="Zeiner C.A."/>
            <person name="Purvine S.O."/>
            <person name="Zink E.M."/>
            <person name="Wu S."/>
            <person name="Pasa-Tolic L."/>
            <person name="Chaput D.L."/>
            <person name="Haridas S."/>
            <person name="Grigoriev I.V."/>
            <person name="Santelli C.M."/>
            <person name="Hansel C.M."/>
        </authorList>
    </citation>
    <scope>NUCLEOTIDE SEQUENCE [LARGE SCALE GENOMIC DNA]</scope>
    <source>
        <strain evidence="2 3">AP3s5-JAC2a</strain>
    </source>
</reference>
<feature type="compositionally biased region" description="Polar residues" evidence="1">
    <location>
        <begin position="62"/>
        <end position="72"/>
    </location>
</feature>
<keyword evidence="3" id="KW-1185">Reference proteome</keyword>
<dbReference type="EMBL" id="KV441557">
    <property type="protein sequence ID" value="OAG01515.1"/>
    <property type="molecule type" value="Genomic_DNA"/>
</dbReference>
<evidence type="ECO:0000256" key="1">
    <source>
        <dbReference type="SAM" id="MobiDB-lite"/>
    </source>
</evidence>
<feature type="region of interest" description="Disordered" evidence="1">
    <location>
        <begin position="62"/>
        <end position="87"/>
    </location>
</feature>
<dbReference type="AlphaFoldDB" id="A0A177C246"/>
<name>A0A177C246_9PLEO</name>
<accession>A0A177C246</accession>
<dbReference type="GeneID" id="28769049"/>
<organism evidence="2 3">
    <name type="scientific">Paraphaeosphaeria sporulosa</name>
    <dbReference type="NCBI Taxonomy" id="1460663"/>
    <lineage>
        <taxon>Eukaryota</taxon>
        <taxon>Fungi</taxon>
        <taxon>Dikarya</taxon>
        <taxon>Ascomycota</taxon>
        <taxon>Pezizomycotina</taxon>
        <taxon>Dothideomycetes</taxon>
        <taxon>Pleosporomycetidae</taxon>
        <taxon>Pleosporales</taxon>
        <taxon>Massarineae</taxon>
        <taxon>Didymosphaeriaceae</taxon>
        <taxon>Paraphaeosphaeria</taxon>
    </lineage>
</organism>
<proteinExistence type="predicted"/>
<evidence type="ECO:0000313" key="2">
    <source>
        <dbReference type="EMBL" id="OAG01515.1"/>
    </source>
</evidence>
<dbReference type="InParanoid" id="A0A177C246"/>